<dbReference type="OrthoDB" id="9809450at2"/>
<protein>
    <submittedName>
        <fullName evidence="6">ABC transporter ATP-binding protein</fullName>
    </submittedName>
</protein>
<comment type="caution">
    <text evidence="6">The sequence shown here is derived from an EMBL/GenBank/DDBJ whole genome shotgun (WGS) entry which is preliminary data.</text>
</comment>
<dbReference type="CDD" id="cd03230">
    <property type="entry name" value="ABC_DR_subfamily_A"/>
    <property type="match status" value="1"/>
</dbReference>
<dbReference type="InterPro" id="IPR017871">
    <property type="entry name" value="ABC_transporter-like_CS"/>
</dbReference>
<dbReference type="SMART" id="SM00382">
    <property type="entry name" value="AAA"/>
    <property type="match status" value="1"/>
</dbReference>
<name>A0A3A8MSD0_9BACT</name>
<evidence type="ECO:0000256" key="1">
    <source>
        <dbReference type="ARBA" id="ARBA00005417"/>
    </source>
</evidence>
<dbReference type="Proteomes" id="UP000273405">
    <property type="component" value="Unassembled WGS sequence"/>
</dbReference>
<keyword evidence="2" id="KW-0813">Transport</keyword>
<dbReference type="GO" id="GO:0005524">
    <property type="term" value="F:ATP binding"/>
    <property type="evidence" value="ECO:0007669"/>
    <property type="project" value="UniProtKB-KW"/>
</dbReference>
<dbReference type="RefSeq" id="WP_120629431.1">
    <property type="nucleotide sequence ID" value="NZ_RAWG01000328.1"/>
</dbReference>
<dbReference type="GO" id="GO:0016887">
    <property type="term" value="F:ATP hydrolysis activity"/>
    <property type="evidence" value="ECO:0007669"/>
    <property type="project" value="InterPro"/>
</dbReference>
<reference evidence="7" key="1">
    <citation type="submission" date="2018-09" db="EMBL/GenBank/DDBJ databases">
        <authorList>
            <person name="Livingstone P.G."/>
            <person name="Whitworth D.E."/>
        </authorList>
    </citation>
    <scope>NUCLEOTIDE SEQUENCE [LARGE SCALE GENOMIC DNA]</scope>
    <source>
        <strain evidence="7">CA040B</strain>
    </source>
</reference>
<keyword evidence="3" id="KW-0547">Nucleotide-binding</keyword>
<evidence type="ECO:0000259" key="5">
    <source>
        <dbReference type="PROSITE" id="PS50893"/>
    </source>
</evidence>
<dbReference type="InterPro" id="IPR003593">
    <property type="entry name" value="AAA+_ATPase"/>
</dbReference>
<organism evidence="6 7">
    <name type="scientific">Corallococcus sicarius</name>
    <dbReference type="NCBI Taxonomy" id="2316726"/>
    <lineage>
        <taxon>Bacteria</taxon>
        <taxon>Pseudomonadati</taxon>
        <taxon>Myxococcota</taxon>
        <taxon>Myxococcia</taxon>
        <taxon>Myxococcales</taxon>
        <taxon>Cystobacterineae</taxon>
        <taxon>Myxococcaceae</taxon>
        <taxon>Corallococcus</taxon>
    </lineage>
</organism>
<dbReference type="Pfam" id="PF00005">
    <property type="entry name" value="ABC_tran"/>
    <property type="match status" value="1"/>
</dbReference>
<keyword evidence="4 6" id="KW-0067">ATP-binding</keyword>
<dbReference type="PROSITE" id="PS00211">
    <property type="entry name" value="ABC_TRANSPORTER_1"/>
    <property type="match status" value="1"/>
</dbReference>
<feature type="domain" description="ABC transporter" evidence="5">
    <location>
        <begin position="18"/>
        <end position="248"/>
    </location>
</feature>
<dbReference type="SUPFAM" id="SSF52540">
    <property type="entry name" value="P-loop containing nucleoside triphosphate hydrolases"/>
    <property type="match status" value="1"/>
</dbReference>
<dbReference type="AlphaFoldDB" id="A0A3A8MSD0"/>
<dbReference type="InterPro" id="IPR003439">
    <property type="entry name" value="ABC_transporter-like_ATP-bd"/>
</dbReference>
<keyword evidence="7" id="KW-1185">Reference proteome</keyword>
<evidence type="ECO:0000256" key="2">
    <source>
        <dbReference type="ARBA" id="ARBA00022448"/>
    </source>
</evidence>
<dbReference type="PROSITE" id="PS50893">
    <property type="entry name" value="ABC_TRANSPORTER_2"/>
    <property type="match status" value="1"/>
</dbReference>
<evidence type="ECO:0000256" key="4">
    <source>
        <dbReference type="ARBA" id="ARBA00022840"/>
    </source>
</evidence>
<dbReference type="PANTHER" id="PTHR43335:SF4">
    <property type="entry name" value="ABC TRANSPORTER, ATP-BINDING PROTEIN"/>
    <property type="match status" value="1"/>
</dbReference>
<proteinExistence type="inferred from homology"/>
<comment type="similarity">
    <text evidence="1">Belongs to the ABC transporter superfamily.</text>
</comment>
<accession>A0A3A8MSD0</accession>
<evidence type="ECO:0000313" key="7">
    <source>
        <dbReference type="Proteomes" id="UP000273405"/>
    </source>
</evidence>
<dbReference type="PANTHER" id="PTHR43335">
    <property type="entry name" value="ABC TRANSPORTER, ATP-BINDING PROTEIN"/>
    <property type="match status" value="1"/>
</dbReference>
<evidence type="ECO:0000256" key="3">
    <source>
        <dbReference type="ARBA" id="ARBA00022741"/>
    </source>
</evidence>
<dbReference type="InterPro" id="IPR027417">
    <property type="entry name" value="P-loop_NTPase"/>
</dbReference>
<dbReference type="Gene3D" id="3.40.50.300">
    <property type="entry name" value="P-loop containing nucleotide triphosphate hydrolases"/>
    <property type="match status" value="1"/>
</dbReference>
<sequence length="319" mass="34797">MSRPLPTPHAELPAEGGIRVRGLAKRFGARTAVEDLTFDVRPGEVFGLLGPNGAGKTTTVRMLTGLLRPSSGDASVWGHSVTNDGESLRKVVGLLTEQPGLYDRLTARENLRFFMKLHELDEATAWPRARHYLERFGLGGREDDACGSFSKGMRQKLAIVRTLVHDPRVIFLDEPTSGLDPESARTVRDAVAELASEGRTIVLCSHNLAEVERLCERVAVVRRRLLALGPVRELRRAGQALDVRVEGDAEAFRPALARLPFAPNVLLEGGRLRVMLADEAQAPDVVACLVGAGARVHSVVPSQRPLEEVYLDLLKDEGA</sequence>
<dbReference type="EMBL" id="RAWG01000328">
    <property type="protein sequence ID" value="RKH35198.1"/>
    <property type="molecule type" value="Genomic_DNA"/>
</dbReference>
<evidence type="ECO:0000313" key="6">
    <source>
        <dbReference type="EMBL" id="RKH35198.1"/>
    </source>
</evidence>
<gene>
    <name evidence="6" type="ORF">D7X12_34340</name>
</gene>